<dbReference type="EMBL" id="JANHOG010000201">
    <property type="protein sequence ID" value="KAJ3556905.1"/>
    <property type="molecule type" value="Genomic_DNA"/>
</dbReference>
<name>A0ACC1TAK9_9APHY</name>
<evidence type="ECO:0000313" key="2">
    <source>
        <dbReference type="Proteomes" id="UP001148662"/>
    </source>
</evidence>
<protein>
    <submittedName>
        <fullName evidence="1">Uncharacterized protein</fullName>
    </submittedName>
</protein>
<dbReference type="Proteomes" id="UP001148662">
    <property type="component" value="Unassembled WGS sequence"/>
</dbReference>
<evidence type="ECO:0000313" key="1">
    <source>
        <dbReference type="EMBL" id="KAJ3556905.1"/>
    </source>
</evidence>
<keyword evidence="2" id="KW-1185">Reference proteome</keyword>
<gene>
    <name evidence="1" type="ORF">NM688_g1767</name>
</gene>
<accession>A0ACC1TAK9</accession>
<comment type="caution">
    <text evidence="1">The sequence shown here is derived from an EMBL/GenBank/DDBJ whole genome shotgun (WGS) entry which is preliminary data.</text>
</comment>
<proteinExistence type="predicted"/>
<reference evidence="1" key="1">
    <citation type="submission" date="2022-07" db="EMBL/GenBank/DDBJ databases">
        <title>Genome Sequence of Phlebia brevispora.</title>
        <authorList>
            <person name="Buettner E."/>
        </authorList>
    </citation>
    <scope>NUCLEOTIDE SEQUENCE</scope>
    <source>
        <strain evidence="1">MPL23</strain>
    </source>
</reference>
<sequence length="461" mass="50451">MLCISILPKSSASNFHSSDMHILTRISYVPIVLLIGIDFYIMWSNVTRVYHFWRATQVQQIPESPDNAYSCEVETQSITTEDVEQIAMKIFARQSGTVYQRDFALEANGGMIIRSLTSGSSWLEELVWDKPPELTIRDGIKAGQCWTLRSSSGQLGMSLATPIRFTNVTITHIPSIFAFEEGQAPKDMVLWGALDGDDNIREHQDWSSVQSAAPAGPPITKDLIYVPLARFTYDIRSKNHAQTFPVELCIVLMSKRPASPTATLNLRASKAPRHCLSSALAETVNKGFDLTWPSTPTVVTTPATTPTPTPMTLESLVADSVANLNLANISSCESTPHIIYSQMQLLREERNGHQDSHKDRGADPLSAPGPSMQNHPIFHSDVDNDVPMTQGDQSGATGSNMGDKGDKTAMNKGAMAVHGQLIEAASATLSRISRHFDMSKMTISTSVTIGELRSSSTVTIE</sequence>
<organism evidence="1 2">
    <name type="scientific">Phlebia brevispora</name>
    <dbReference type="NCBI Taxonomy" id="194682"/>
    <lineage>
        <taxon>Eukaryota</taxon>
        <taxon>Fungi</taxon>
        <taxon>Dikarya</taxon>
        <taxon>Basidiomycota</taxon>
        <taxon>Agaricomycotina</taxon>
        <taxon>Agaricomycetes</taxon>
        <taxon>Polyporales</taxon>
        <taxon>Meruliaceae</taxon>
        <taxon>Phlebia</taxon>
    </lineage>
</organism>